<evidence type="ECO:0000256" key="1">
    <source>
        <dbReference type="SAM" id="Phobius"/>
    </source>
</evidence>
<accession>A0AAD8IBW4</accession>
<feature type="transmembrane region" description="Helical" evidence="1">
    <location>
        <begin position="77"/>
        <end position="103"/>
    </location>
</feature>
<name>A0AAD8IBW4_9APIA</name>
<gene>
    <name evidence="2" type="ORF">POM88_019979</name>
</gene>
<reference evidence="2" key="2">
    <citation type="submission" date="2023-05" db="EMBL/GenBank/DDBJ databases">
        <authorList>
            <person name="Schelkunov M.I."/>
        </authorList>
    </citation>
    <scope>NUCLEOTIDE SEQUENCE</scope>
    <source>
        <strain evidence="2">Hsosn_3</strain>
        <tissue evidence="2">Leaf</tissue>
    </source>
</reference>
<comment type="caution">
    <text evidence="2">The sequence shown here is derived from an EMBL/GenBank/DDBJ whole genome shotgun (WGS) entry which is preliminary data.</text>
</comment>
<dbReference type="AlphaFoldDB" id="A0AAD8IBW4"/>
<reference evidence="2" key="1">
    <citation type="submission" date="2023-02" db="EMBL/GenBank/DDBJ databases">
        <title>Genome of toxic invasive species Heracleum sosnowskyi carries increased number of genes despite the absence of recent whole-genome duplications.</title>
        <authorList>
            <person name="Schelkunov M."/>
            <person name="Shtratnikova V."/>
            <person name="Makarenko M."/>
            <person name="Klepikova A."/>
            <person name="Omelchenko D."/>
            <person name="Novikova G."/>
            <person name="Obukhova E."/>
            <person name="Bogdanov V."/>
            <person name="Penin A."/>
            <person name="Logacheva M."/>
        </authorList>
    </citation>
    <scope>NUCLEOTIDE SEQUENCE</scope>
    <source>
        <strain evidence="2">Hsosn_3</strain>
        <tissue evidence="2">Leaf</tissue>
    </source>
</reference>
<dbReference type="EMBL" id="JAUIZM010000005">
    <property type="protein sequence ID" value="KAK1382244.1"/>
    <property type="molecule type" value="Genomic_DNA"/>
</dbReference>
<dbReference type="Proteomes" id="UP001237642">
    <property type="component" value="Unassembled WGS sequence"/>
</dbReference>
<organism evidence="2 3">
    <name type="scientific">Heracleum sosnowskyi</name>
    <dbReference type="NCBI Taxonomy" id="360622"/>
    <lineage>
        <taxon>Eukaryota</taxon>
        <taxon>Viridiplantae</taxon>
        <taxon>Streptophyta</taxon>
        <taxon>Embryophyta</taxon>
        <taxon>Tracheophyta</taxon>
        <taxon>Spermatophyta</taxon>
        <taxon>Magnoliopsida</taxon>
        <taxon>eudicotyledons</taxon>
        <taxon>Gunneridae</taxon>
        <taxon>Pentapetalae</taxon>
        <taxon>asterids</taxon>
        <taxon>campanulids</taxon>
        <taxon>Apiales</taxon>
        <taxon>Apiaceae</taxon>
        <taxon>Apioideae</taxon>
        <taxon>apioid superclade</taxon>
        <taxon>Tordylieae</taxon>
        <taxon>Tordyliinae</taxon>
        <taxon>Heracleum</taxon>
    </lineage>
</organism>
<feature type="transmembrane region" description="Helical" evidence="1">
    <location>
        <begin position="48"/>
        <end position="71"/>
    </location>
</feature>
<keyword evidence="1" id="KW-1133">Transmembrane helix</keyword>
<keyword evidence="1" id="KW-0472">Membrane</keyword>
<proteinExistence type="predicted"/>
<keyword evidence="1" id="KW-0812">Transmembrane</keyword>
<evidence type="ECO:0000313" key="2">
    <source>
        <dbReference type="EMBL" id="KAK1382244.1"/>
    </source>
</evidence>
<keyword evidence="3" id="KW-1185">Reference proteome</keyword>
<protein>
    <submittedName>
        <fullName evidence="2">Uncharacterized protein</fullName>
    </submittedName>
</protein>
<sequence>MGSEETGNQVLITVDDEATMSENEIIKEDALEAEIKLRSGEIFSGRKLFIAWCTMLGLTYLFGLATVLALLDQDQVYLIIEFSFIFLGLAVYMVACFVVPILFQTKAYVQAKLLIRKAKHLEYLETLTVN</sequence>
<evidence type="ECO:0000313" key="3">
    <source>
        <dbReference type="Proteomes" id="UP001237642"/>
    </source>
</evidence>